<accession>A0A0A9DD59</accession>
<organism evidence="1">
    <name type="scientific">Arundo donax</name>
    <name type="common">Giant reed</name>
    <name type="synonym">Donax arundinaceus</name>
    <dbReference type="NCBI Taxonomy" id="35708"/>
    <lineage>
        <taxon>Eukaryota</taxon>
        <taxon>Viridiplantae</taxon>
        <taxon>Streptophyta</taxon>
        <taxon>Embryophyta</taxon>
        <taxon>Tracheophyta</taxon>
        <taxon>Spermatophyta</taxon>
        <taxon>Magnoliopsida</taxon>
        <taxon>Liliopsida</taxon>
        <taxon>Poales</taxon>
        <taxon>Poaceae</taxon>
        <taxon>PACMAD clade</taxon>
        <taxon>Arundinoideae</taxon>
        <taxon>Arundineae</taxon>
        <taxon>Arundo</taxon>
    </lineage>
</organism>
<reference evidence="1" key="2">
    <citation type="journal article" date="2015" name="Data Brief">
        <title>Shoot transcriptome of the giant reed, Arundo donax.</title>
        <authorList>
            <person name="Barrero R.A."/>
            <person name="Guerrero F.D."/>
            <person name="Moolhuijzen P."/>
            <person name="Goolsby J.A."/>
            <person name="Tidwell J."/>
            <person name="Bellgard S.E."/>
            <person name="Bellgard M.I."/>
        </authorList>
    </citation>
    <scope>NUCLEOTIDE SEQUENCE</scope>
    <source>
        <tissue evidence="1">Shoot tissue taken approximately 20 cm above the soil surface</tissue>
    </source>
</reference>
<name>A0A0A9DD59_ARUDO</name>
<dbReference type="AlphaFoldDB" id="A0A0A9DD59"/>
<reference evidence="1" key="1">
    <citation type="submission" date="2014-09" db="EMBL/GenBank/DDBJ databases">
        <authorList>
            <person name="Magalhaes I.L.F."/>
            <person name="Oliveira U."/>
            <person name="Santos F.R."/>
            <person name="Vidigal T.H.D.A."/>
            <person name="Brescovit A.D."/>
            <person name="Santos A.J."/>
        </authorList>
    </citation>
    <scope>NUCLEOTIDE SEQUENCE</scope>
    <source>
        <tissue evidence="1">Shoot tissue taken approximately 20 cm above the soil surface</tissue>
    </source>
</reference>
<dbReference type="EMBL" id="GBRH01212119">
    <property type="protein sequence ID" value="JAD85776.1"/>
    <property type="molecule type" value="Transcribed_RNA"/>
</dbReference>
<protein>
    <submittedName>
        <fullName evidence="1">Uncharacterized protein</fullName>
    </submittedName>
</protein>
<sequence>MVLESVARTKKCTLGGDEGDAGAASSAVTEAPASGWAISGCLEDGRA</sequence>
<evidence type="ECO:0000313" key="1">
    <source>
        <dbReference type="EMBL" id="JAD85776.1"/>
    </source>
</evidence>
<proteinExistence type="predicted"/>